<keyword evidence="2" id="KW-0548">Nucleotidyltransferase</keyword>
<protein>
    <submittedName>
        <fullName evidence="2">RNA-directed DNA polymerase, eukaryota, reverse transcriptase zinc-binding domain protein</fullName>
    </submittedName>
</protein>
<evidence type="ECO:0000313" key="2">
    <source>
        <dbReference type="EMBL" id="GEU40448.1"/>
    </source>
</evidence>
<organism evidence="2">
    <name type="scientific">Tanacetum cinerariifolium</name>
    <name type="common">Dalmatian daisy</name>
    <name type="synonym">Chrysanthemum cinerariifolium</name>
    <dbReference type="NCBI Taxonomy" id="118510"/>
    <lineage>
        <taxon>Eukaryota</taxon>
        <taxon>Viridiplantae</taxon>
        <taxon>Streptophyta</taxon>
        <taxon>Embryophyta</taxon>
        <taxon>Tracheophyta</taxon>
        <taxon>Spermatophyta</taxon>
        <taxon>Magnoliopsida</taxon>
        <taxon>eudicotyledons</taxon>
        <taxon>Gunneridae</taxon>
        <taxon>Pentapetalae</taxon>
        <taxon>asterids</taxon>
        <taxon>campanulids</taxon>
        <taxon>Asterales</taxon>
        <taxon>Asteraceae</taxon>
        <taxon>Asteroideae</taxon>
        <taxon>Anthemideae</taxon>
        <taxon>Anthemidinae</taxon>
        <taxon>Tanacetum</taxon>
    </lineage>
</organism>
<feature type="compositionally biased region" description="Acidic residues" evidence="1">
    <location>
        <begin position="91"/>
        <end position="115"/>
    </location>
</feature>
<accession>A0A6L2JTM2</accession>
<gene>
    <name evidence="2" type="ORF">Tci_012426</name>
</gene>
<feature type="compositionally biased region" description="Basic and acidic residues" evidence="1">
    <location>
        <begin position="79"/>
        <end position="90"/>
    </location>
</feature>
<proteinExistence type="predicted"/>
<reference evidence="2" key="1">
    <citation type="journal article" date="2019" name="Sci. Rep.">
        <title>Draft genome of Tanacetum cinerariifolium, the natural source of mosquito coil.</title>
        <authorList>
            <person name="Yamashiro T."/>
            <person name="Shiraishi A."/>
            <person name="Satake H."/>
            <person name="Nakayama K."/>
        </authorList>
    </citation>
    <scope>NUCLEOTIDE SEQUENCE</scope>
</reference>
<evidence type="ECO:0000256" key="1">
    <source>
        <dbReference type="SAM" id="MobiDB-lite"/>
    </source>
</evidence>
<keyword evidence="2" id="KW-0808">Transferase</keyword>
<feature type="region of interest" description="Disordered" evidence="1">
    <location>
        <begin position="66"/>
        <end position="133"/>
    </location>
</feature>
<dbReference type="EMBL" id="BKCJ010001303">
    <property type="protein sequence ID" value="GEU40448.1"/>
    <property type="molecule type" value="Genomic_DNA"/>
</dbReference>
<name>A0A6L2JTM2_TANCI</name>
<keyword evidence="2" id="KW-0695">RNA-directed DNA polymerase</keyword>
<dbReference type="AlphaFoldDB" id="A0A6L2JTM2"/>
<sequence>MYILKTFKVDERIVWVGLYGLPLSAWTSNAFKKVAGIWGNPLFVDADQNESLANERWVPDYDIIDDNSKKDWASNNAYSDKDEHSIHMNDVEEDGDLKDNNIDEENINTQSDDEVKDTKSDHTNDLETIIKPA</sequence>
<comment type="caution">
    <text evidence="2">The sequence shown here is derived from an EMBL/GenBank/DDBJ whole genome shotgun (WGS) entry which is preliminary data.</text>
</comment>
<dbReference type="GO" id="GO:0003964">
    <property type="term" value="F:RNA-directed DNA polymerase activity"/>
    <property type="evidence" value="ECO:0007669"/>
    <property type="project" value="UniProtKB-KW"/>
</dbReference>
<feature type="compositionally biased region" description="Basic and acidic residues" evidence="1">
    <location>
        <begin position="116"/>
        <end position="125"/>
    </location>
</feature>